<reference evidence="1" key="1">
    <citation type="submission" date="2021-06" db="EMBL/GenBank/DDBJ databases">
        <authorList>
            <person name="Kallberg Y."/>
            <person name="Tangrot J."/>
            <person name="Rosling A."/>
        </authorList>
    </citation>
    <scope>NUCLEOTIDE SEQUENCE</scope>
    <source>
        <strain evidence="1">MA461A</strain>
    </source>
</reference>
<dbReference type="EMBL" id="CAJVQC010008904">
    <property type="protein sequence ID" value="CAG8598054.1"/>
    <property type="molecule type" value="Genomic_DNA"/>
</dbReference>
<evidence type="ECO:0000313" key="1">
    <source>
        <dbReference type="EMBL" id="CAG8598054.1"/>
    </source>
</evidence>
<feature type="non-terminal residue" evidence="1">
    <location>
        <position position="83"/>
    </location>
</feature>
<protein>
    <submittedName>
        <fullName evidence="1">28922_t:CDS:1</fullName>
    </submittedName>
</protein>
<accession>A0ACA9MLQ3</accession>
<gene>
    <name evidence="1" type="ORF">RPERSI_LOCUS5808</name>
</gene>
<dbReference type="Proteomes" id="UP000789920">
    <property type="component" value="Unassembled WGS sequence"/>
</dbReference>
<keyword evidence="2" id="KW-1185">Reference proteome</keyword>
<proteinExistence type="predicted"/>
<organism evidence="1 2">
    <name type="scientific">Racocetra persica</name>
    <dbReference type="NCBI Taxonomy" id="160502"/>
    <lineage>
        <taxon>Eukaryota</taxon>
        <taxon>Fungi</taxon>
        <taxon>Fungi incertae sedis</taxon>
        <taxon>Mucoromycota</taxon>
        <taxon>Glomeromycotina</taxon>
        <taxon>Glomeromycetes</taxon>
        <taxon>Diversisporales</taxon>
        <taxon>Gigasporaceae</taxon>
        <taxon>Racocetra</taxon>
    </lineage>
</organism>
<sequence length="83" mass="9573">MPPVNRGRSSRYSKCPRCSHHFKDIDGHVSRIHQTTLSELHDDEHFSILDNQQDNPDPHQQEISNSCQETPTPNSHSDQDNQN</sequence>
<evidence type="ECO:0000313" key="2">
    <source>
        <dbReference type="Proteomes" id="UP000789920"/>
    </source>
</evidence>
<name>A0ACA9MLQ3_9GLOM</name>
<comment type="caution">
    <text evidence="1">The sequence shown here is derived from an EMBL/GenBank/DDBJ whole genome shotgun (WGS) entry which is preliminary data.</text>
</comment>